<evidence type="ECO:0000256" key="1">
    <source>
        <dbReference type="SAM" id="MobiDB-lite"/>
    </source>
</evidence>
<gene>
    <name evidence="2" type="ORF">B0J15DRAFT_290403</name>
</gene>
<keyword evidence="3" id="KW-1185">Reference proteome</keyword>
<accession>A0A9P9HKG5</accession>
<comment type="caution">
    <text evidence="2">The sequence shown here is derived from an EMBL/GenBank/DDBJ whole genome shotgun (WGS) entry which is preliminary data.</text>
</comment>
<dbReference type="AlphaFoldDB" id="A0A9P9HKG5"/>
<feature type="region of interest" description="Disordered" evidence="1">
    <location>
        <begin position="126"/>
        <end position="181"/>
    </location>
</feature>
<dbReference type="Proteomes" id="UP000736672">
    <property type="component" value="Unassembled WGS sequence"/>
</dbReference>
<evidence type="ECO:0000313" key="3">
    <source>
        <dbReference type="Proteomes" id="UP000736672"/>
    </source>
</evidence>
<evidence type="ECO:0000313" key="2">
    <source>
        <dbReference type="EMBL" id="KAH7258099.1"/>
    </source>
</evidence>
<dbReference type="EMBL" id="JAGTJS010000009">
    <property type="protein sequence ID" value="KAH7258099.1"/>
    <property type="molecule type" value="Genomic_DNA"/>
</dbReference>
<protein>
    <submittedName>
        <fullName evidence="2">Uncharacterized protein</fullName>
    </submittedName>
</protein>
<sequence length="181" mass="20363">MVWGVLHVVSRRWMVECIHWRPFSPALLISVFFELLLFSLQPSRNTDSWPSVKRSTGCNPGIQSLCAQLGFNRTVASTVLIELRVLGKFDAQWNRGATPGMRGKGKRLAQCQHWEVRLVGPPIEWGKRVTRPQPQATSPSRKRGDECEIGRTRGPVVSTRSAYQEISRDKADSNVLPLGAR</sequence>
<reference evidence="2" key="1">
    <citation type="journal article" date="2021" name="Nat. Commun.">
        <title>Genetic determinants of endophytism in the Arabidopsis root mycobiome.</title>
        <authorList>
            <person name="Mesny F."/>
            <person name="Miyauchi S."/>
            <person name="Thiergart T."/>
            <person name="Pickel B."/>
            <person name="Atanasova L."/>
            <person name="Karlsson M."/>
            <person name="Huettel B."/>
            <person name="Barry K.W."/>
            <person name="Haridas S."/>
            <person name="Chen C."/>
            <person name="Bauer D."/>
            <person name="Andreopoulos W."/>
            <person name="Pangilinan J."/>
            <person name="LaButti K."/>
            <person name="Riley R."/>
            <person name="Lipzen A."/>
            <person name="Clum A."/>
            <person name="Drula E."/>
            <person name="Henrissat B."/>
            <person name="Kohler A."/>
            <person name="Grigoriev I.V."/>
            <person name="Martin F.M."/>
            <person name="Hacquard S."/>
        </authorList>
    </citation>
    <scope>NUCLEOTIDE SEQUENCE</scope>
    <source>
        <strain evidence="2">FSSC 5 MPI-SDFR-AT-0091</strain>
    </source>
</reference>
<feature type="compositionally biased region" description="Basic and acidic residues" evidence="1">
    <location>
        <begin position="142"/>
        <end position="151"/>
    </location>
</feature>
<organism evidence="2 3">
    <name type="scientific">Fusarium solani</name>
    <name type="common">Filamentous fungus</name>
    <dbReference type="NCBI Taxonomy" id="169388"/>
    <lineage>
        <taxon>Eukaryota</taxon>
        <taxon>Fungi</taxon>
        <taxon>Dikarya</taxon>
        <taxon>Ascomycota</taxon>
        <taxon>Pezizomycotina</taxon>
        <taxon>Sordariomycetes</taxon>
        <taxon>Hypocreomycetidae</taxon>
        <taxon>Hypocreales</taxon>
        <taxon>Nectriaceae</taxon>
        <taxon>Fusarium</taxon>
        <taxon>Fusarium solani species complex</taxon>
    </lineage>
</organism>
<name>A0A9P9HKG5_FUSSL</name>
<proteinExistence type="predicted"/>